<dbReference type="InterPro" id="IPR051200">
    <property type="entry name" value="Host-pathogen_enzymatic-act"/>
</dbReference>
<evidence type="ECO:0000313" key="7">
    <source>
        <dbReference type="Proteomes" id="UP000000925"/>
    </source>
</evidence>
<dbReference type="Gene3D" id="2.130.10.10">
    <property type="entry name" value="YVTN repeat-like/Quinoprotein amine dehydrogenase"/>
    <property type="match status" value="1"/>
</dbReference>
<dbReference type="PROSITE" id="PS51007">
    <property type="entry name" value="CYTC"/>
    <property type="match status" value="1"/>
</dbReference>
<dbReference type="NCBIfam" id="TIGR02276">
    <property type="entry name" value="beta_rpt_yvtn"/>
    <property type="match status" value="1"/>
</dbReference>
<organism evidence="6 7">
    <name type="scientific">Coraliomargarita akajimensis (strain DSM 45221 / IAM 15411 / JCM 23193 / KCTC 12865 / 04OKA010-24)</name>
    <dbReference type="NCBI Taxonomy" id="583355"/>
    <lineage>
        <taxon>Bacteria</taxon>
        <taxon>Pseudomonadati</taxon>
        <taxon>Verrucomicrobiota</taxon>
        <taxon>Opitutia</taxon>
        <taxon>Puniceicoccales</taxon>
        <taxon>Coraliomargaritaceae</taxon>
        <taxon>Coraliomargarita</taxon>
    </lineage>
</organism>
<dbReference type="SUPFAM" id="SSF51004">
    <property type="entry name" value="C-terminal (heme d1) domain of cytochrome cd1-nitrite reductase"/>
    <property type="match status" value="1"/>
</dbReference>
<evidence type="ECO:0000313" key="6">
    <source>
        <dbReference type="EMBL" id="ADE56052.1"/>
    </source>
</evidence>
<protein>
    <submittedName>
        <fullName evidence="6">40-residue YVTN family beta-propeller repeat protein</fullName>
    </submittedName>
</protein>
<dbReference type="InterPro" id="IPR009056">
    <property type="entry name" value="Cyt_c-like_dom"/>
</dbReference>
<accession>D5EI12</accession>
<dbReference type="InterPro" id="IPR015943">
    <property type="entry name" value="WD40/YVTN_repeat-like_dom_sf"/>
</dbReference>
<dbReference type="eggNOG" id="COG3391">
    <property type="taxonomic scope" value="Bacteria"/>
</dbReference>
<evidence type="ECO:0000256" key="2">
    <source>
        <dbReference type="ARBA" id="ARBA00022723"/>
    </source>
</evidence>
<keyword evidence="1 4" id="KW-0349">Heme</keyword>
<keyword evidence="3 4" id="KW-0408">Iron</keyword>
<dbReference type="AlphaFoldDB" id="D5EI12"/>
<dbReference type="eggNOG" id="COG1858">
    <property type="taxonomic scope" value="Bacteria"/>
</dbReference>
<dbReference type="InterPro" id="IPR011048">
    <property type="entry name" value="Haem_d1_sf"/>
</dbReference>
<feature type="domain" description="Cytochrome c" evidence="5">
    <location>
        <begin position="526"/>
        <end position="626"/>
    </location>
</feature>
<dbReference type="InterPro" id="IPR011964">
    <property type="entry name" value="YVTN_b-propeller_repeat"/>
</dbReference>
<dbReference type="PANTHER" id="PTHR47197">
    <property type="entry name" value="PROTEIN NIRF"/>
    <property type="match status" value="1"/>
</dbReference>
<gene>
    <name evidence="6" type="ordered locus">Caka_3039</name>
</gene>
<dbReference type="Proteomes" id="UP000000925">
    <property type="component" value="Chromosome"/>
</dbReference>
<evidence type="ECO:0000259" key="5">
    <source>
        <dbReference type="PROSITE" id="PS51007"/>
    </source>
</evidence>
<evidence type="ECO:0000256" key="3">
    <source>
        <dbReference type="ARBA" id="ARBA00023004"/>
    </source>
</evidence>
<dbReference type="InterPro" id="IPR036909">
    <property type="entry name" value="Cyt_c-like_dom_sf"/>
</dbReference>
<dbReference type="GO" id="GO:0020037">
    <property type="term" value="F:heme binding"/>
    <property type="evidence" value="ECO:0007669"/>
    <property type="project" value="InterPro"/>
</dbReference>
<dbReference type="GO" id="GO:0046872">
    <property type="term" value="F:metal ion binding"/>
    <property type="evidence" value="ECO:0007669"/>
    <property type="project" value="UniProtKB-KW"/>
</dbReference>
<dbReference type="SUPFAM" id="SSF46626">
    <property type="entry name" value="Cytochrome c"/>
    <property type="match status" value="2"/>
</dbReference>
<evidence type="ECO:0000256" key="1">
    <source>
        <dbReference type="ARBA" id="ARBA00022617"/>
    </source>
</evidence>
<dbReference type="GO" id="GO:0009055">
    <property type="term" value="F:electron transfer activity"/>
    <property type="evidence" value="ECO:0007669"/>
    <property type="project" value="InterPro"/>
</dbReference>
<dbReference type="Gene3D" id="1.10.760.10">
    <property type="entry name" value="Cytochrome c-like domain"/>
    <property type="match status" value="2"/>
</dbReference>
<proteinExistence type="predicted"/>
<name>D5EI12_CORAD</name>
<sequence>MRLEISIYSPRGYILNPYFCPNSYSAVKLPGLLLCFCTLCLPPLAAEYLSMVDVEATDSGELYVTARTDQSVLVVNSSSGDVVERIEFPVELSGAVLSDDGATLYVTGGVTQGQVYVVDTATAKIMFSIPVGHSPNAPVLSPDGTRLYVCNQFDTDISIIDLEMEKELARVPVVREPVAADLSQNGRWLFVANLLPQGRADADYIASAVSVIDTTTNEVRNIPLVNGAEGLRGLKVSPNGEYVFVTHIMARYQVPTTQLERGWVATNALSVIRVEDQDLLYTVLLDDITLGFPNPWAIEFSSDGSSLLVSAAGSHELSVIDLAKLLEKVGGQAVDADQPVHLYAHNDLSFLSGIRQRVRLSGNGPRTMVVSGDRLYVAHYFSESIDVLDLRPIQASIAQSFEFNPEMDLTLERLGEQYFHDGALCFQQWLSCSTCHPDARTDALNWDTLNDGIGNPKNVKSTLYAHRTPPTTWLGVRPNAEASVRAGFKHIQFAVRPEADALALDTYLKALRPVASPKLVNGGLSESALRGKRLFETQRCTRCHSGELMTDTQQHSVGTTTGVDLGKSVDTPSLIELWRTAPYLHDGRAATVRDLLTQESHAGILKRTTRLTERELTDLENYLLSL</sequence>
<dbReference type="KEGG" id="caa:Caka_3039"/>
<dbReference type="Pfam" id="PF00034">
    <property type="entry name" value="Cytochrom_C"/>
    <property type="match status" value="1"/>
</dbReference>
<dbReference type="OrthoDB" id="9772811at2"/>
<dbReference type="EMBL" id="CP001998">
    <property type="protein sequence ID" value="ADE56052.1"/>
    <property type="molecule type" value="Genomic_DNA"/>
</dbReference>
<keyword evidence="2 4" id="KW-0479">Metal-binding</keyword>
<evidence type="ECO:0000256" key="4">
    <source>
        <dbReference type="PROSITE-ProRule" id="PRU00433"/>
    </source>
</evidence>
<keyword evidence="7" id="KW-1185">Reference proteome</keyword>
<reference evidence="6 7" key="1">
    <citation type="journal article" date="2010" name="Stand. Genomic Sci.">
        <title>Complete genome sequence of Coraliomargarita akajimensis type strain (04OKA010-24).</title>
        <authorList>
            <person name="Mavromatis K."/>
            <person name="Abt B."/>
            <person name="Brambilla E."/>
            <person name="Lapidus A."/>
            <person name="Copeland A."/>
            <person name="Deshpande S."/>
            <person name="Nolan M."/>
            <person name="Lucas S."/>
            <person name="Tice H."/>
            <person name="Cheng J.F."/>
            <person name="Han C."/>
            <person name="Detter J.C."/>
            <person name="Woyke T."/>
            <person name="Goodwin L."/>
            <person name="Pitluck S."/>
            <person name="Held B."/>
            <person name="Brettin T."/>
            <person name="Tapia R."/>
            <person name="Ivanova N."/>
            <person name="Mikhailova N."/>
            <person name="Pati A."/>
            <person name="Liolios K."/>
            <person name="Chen A."/>
            <person name="Palaniappan K."/>
            <person name="Land M."/>
            <person name="Hauser L."/>
            <person name="Chang Y.J."/>
            <person name="Jeffries C.D."/>
            <person name="Rohde M."/>
            <person name="Goker M."/>
            <person name="Bristow J."/>
            <person name="Eisen J.A."/>
            <person name="Markowitz V."/>
            <person name="Hugenholtz P."/>
            <person name="Klenk H.P."/>
            <person name="Kyrpides N.C."/>
        </authorList>
    </citation>
    <scope>NUCLEOTIDE SEQUENCE [LARGE SCALE GENOMIC DNA]</scope>
    <source>
        <strain evidence="7">DSM 45221 / IAM 15411 / JCM 23193 / KCTC 12865</strain>
    </source>
</reference>
<dbReference type="PANTHER" id="PTHR47197:SF3">
    <property type="entry name" value="DIHYDRO-HEME D1 DEHYDROGENASE"/>
    <property type="match status" value="1"/>
</dbReference>
<dbReference type="HOGENOM" id="CLU_019300_0_0_0"/>
<dbReference type="STRING" id="583355.Caka_3039"/>